<proteinExistence type="predicted"/>
<dbReference type="InterPro" id="IPR011990">
    <property type="entry name" value="TPR-like_helical_dom_sf"/>
</dbReference>
<dbReference type="EMBL" id="CP000142">
    <property type="protein sequence ID" value="ABA87269.2"/>
    <property type="molecule type" value="Genomic_DNA"/>
</dbReference>
<keyword evidence="3" id="KW-1185">Reference proteome</keyword>
<dbReference type="AlphaFoldDB" id="Q3A8M3"/>
<dbReference type="PROSITE" id="PS50005">
    <property type="entry name" value="TPR"/>
    <property type="match status" value="1"/>
</dbReference>
<name>Q3A8M3_SYNC1</name>
<dbReference type="Proteomes" id="UP000002534">
    <property type="component" value="Chromosome"/>
</dbReference>
<dbReference type="SUPFAM" id="SSF48452">
    <property type="entry name" value="TPR-like"/>
    <property type="match status" value="1"/>
</dbReference>
<dbReference type="eggNOG" id="COG1729">
    <property type="taxonomic scope" value="Bacteria"/>
</dbReference>
<evidence type="ECO:0000256" key="1">
    <source>
        <dbReference type="PROSITE-ProRule" id="PRU00339"/>
    </source>
</evidence>
<dbReference type="Gene3D" id="1.25.40.10">
    <property type="entry name" value="Tetratricopeptide repeat domain"/>
    <property type="match status" value="2"/>
</dbReference>
<dbReference type="KEGG" id="pca:Pcar_0006"/>
<keyword evidence="1" id="KW-0802">TPR repeat</keyword>
<dbReference type="HOGENOM" id="CLU_975775_0_0_7"/>
<evidence type="ECO:0000313" key="3">
    <source>
        <dbReference type="Proteomes" id="UP000002534"/>
    </source>
</evidence>
<reference evidence="3" key="1">
    <citation type="submission" date="2005-10" db="EMBL/GenBank/DDBJ databases">
        <title>Complete sequence of Pelobacter carbinolicus DSM 2380.</title>
        <authorList>
            <person name="Copeland A."/>
            <person name="Lucas S."/>
            <person name="Lapidus A."/>
            <person name="Barry K."/>
            <person name="Detter J.C."/>
            <person name="Glavina T."/>
            <person name="Hammon N."/>
            <person name="Israni S."/>
            <person name="Pitluck S."/>
            <person name="Chertkov O."/>
            <person name="Schmutz J."/>
            <person name="Larimer F."/>
            <person name="Land M."/>
            <person name="Kyrpides N."/>
            <person name="Ivanova N."/>
            <person name="Richardson P."/>
        </authorList>
    </citation>
    <scope>NUCLEOTIDE SEQUENCE [LARGE SCALE GENOMIC DNA]</scope>
    <source>
        <strain evidence="3">DSM 2380 / NBRC 103641 / GraBd1</strain>
    </source>
</reference>
<dbReference type="Pfam" id="PF13174">
    <property type="entry name" value="TPR_6"/>
    <property type="match status" value="2"/>
</dbReference>
<reference evidence="2 3" key="2">
    <citation type="journal article" date="2012" name="BMC Genomics">
        <title>The genome of Pelobacter carbinolicus reveals surprising metabolic capabilities and physiological features.</title>
        <authorList>
            <person name="Aklujkar M."/>
            <person name="Haveman S.A."/>
            <person name="Didonato R.Jr."/>
            <person name="Chertkov O."/>
            <person name="Han C.S."/>
            <person name="Land M.L."/>
            <person name="Brown P."/>
            <person name="Lovley D.R."/>
        </authorList>
    </citation>
    <scope>NUCLEOTIDE SEQUENCE [LARGE SCALE GENOMIC DNA]</scope>
    <source>
        <strain evidence="3">DSM 2380 / NBRC 103641 / GraBd1</strain>
    </source>
</reference>
<accession>Q3A8M3</accession>
<evidence type="ECO:0000313" key="2">
    <source>
        <dbReference type="EMBL" id="ABA87269.2"/>
    </source>
</evidence>
<dbReference type="InterPro" id="IPR019734">
    <property type="entry name" value="TPR_rpt"/>
</dbReference>
<feature type="repeat" description="TPR" evidence="1">
    <location>
        <begin position="192"/>
        <end position="225"/>
    </location>
</feature>
<dbReference type="STRING" id="338963.Pcar_0006"/>
<gene>
    <name evidence="2" type="ordered locus">Pcar_0006</name>
</gene>
<organism evidence="2 3">
    <name type="scientific">Syntrophotalea carbinolica (strain DSM 2380 / NBRC 103641 / GraBd1)</name>
    <name type="common">Pelobacter carbinolicus</name>
    <dbReference type="NCBI Taxonomy" id="338963"/>
    <lineage>
        <taxon>Bacteria</taxon>
        <taxon>Pseudomonadati</taxon>
        <taxon>Thermodesulfobacteriota</taxon>
        <taxon>Desulfuromonadia</taxon>
        <taxon>Desulfuromonadales</taxon>
        <taxon>Syntrophotaleaceae</taxon>
        <taxon>Syntrophotalea</taxon>
    </lineage>
</organism>
<sequence>MKEERARARKTSNKRRYLSLAGAGLLLAVLIGWYAMAVNRGDMAQKLYRRAEKHIEKGAYRTAVSQLRSLHDHYPATETGARALLLAGDILLLHLRQDQEALLSFLLVERDYPDTAWSQRARRQVADIYKYRLQDYGRALVAYQKILDGPSTQREIVQYEIADTYFRMNNFEQTRIEFESLINEYPESSLLPEALYRIGCAFMLEGNLSDAVQVLQRLCRDYPEHSFALEGYFTLAEIHEERGELRKALQVLAGLEGRYAREPILAQRITQVQNRIRKKKKAI</sequence>
<protein>
    <submittedName>
        <fullName evidence="2">Uncharacterized protein</fullName>
    </submittedName>
</protein>